<dbReference type="InterPro" id="IPR013587">
    <property type="entry name" value="Nitrate/nitrite_sensing"/>
</dbReference>
<evidence type="ECO:0000259" key="9">
    <source>
        <dbReference type="PROSITE" id="PS50111"/>
    </source>
</evidence>
<gene>
    <name evidence="11" type="ORF">VVD49_18055</name>
</gene>
<dbReference type="Proteomes" id="UP001331561">
    <property type="component" value="Unassembled WGS sequence"/>
</dbReference>
<dbReference type="PROSITE" id="PS50111">
    <property type="entry name" value="CHEMOTAXIS_TRANSDUC_2"/>
    <property type="match status" value="1"/>
</dbReference>
<dbReference type="PANTHER" id="PTHR32089:SF119">
    <property type="entry name" value="METHYL-ACCEPTING CHEMOTAXIS PROTEIN CTPL"/>
    <property type="match status" value="1"/>
</dbReference>
<dbReference type="RefSeq" id="WP_327600619.1">
    <property type="nucleotide sequence ID" value="NZ_JAYXHS010000004.1"/>
</dbReference>
<organism evidence="11 12">
    <name type="scientific">Uliginosibacterium silvisoli</name>
    <dbReference type="NCBI Taxonomy" id="3114758"/>
    <lineage>
        <taxon>Bacteria</taxon>
        <taxon>Pseudomonadati</taxon>
        <taxon>Pseudomonadota</taxon>
        <taxon>Betaproteobacteria</taxon>
        <taxon>Rhodocyclales</taxon>
        <taxon>Zoogloeaceae</taxon>
        <taxon>Uliginosibacterium</taxon>
    </lineage>
</organism>
<feature type="domain" description="Methyl-accepting transducer" evidence="9">
    <location>
        <begin position="402"/>
        <end position="638"/>
    </location>
</feature>
<sequence length="674" mass="72065">MNRFFGPAMWLMSRLSFSGKFFTISTAIMVLVAGLLLSTFQQFQANRSAAHAELRGVAVLRPLLKAVSMTQAHRGMSSVALGGDKAMRDSLAEQTKLTDAAFDVVAKALGEADFGDELGKHWGQLSGDWKSLRDGGMQMAQTPNFAAHTKLIDGLQIFISMLTEEFALILDPEAETYFDIVLASQHVPALTERLGRIRGMGAGFLASKQMTDLQITQFTTFLGGLDAKLADFDDGLNHALRNAKQGTSALKDAQSSLGGEVAAIRAAAEKQIIQQSLSMPAKEYFDLVTLPIKRLNELNDKTILVDIENALASRTRHYDIQFAALSGLTLLFVLGCFYLFVGFYLSLNGALRALVASSKRVAAGNLSERVNIDSKDELAVVGSEFNLMVDAFGKTVTEVQRSANAVSDSAGHLANSATQLSQSSGQQNDAASHMAAAVEEMTVSIAEVSQYAVNAEGHASESREFSSRGQEAVARSVHEIEGVANLVTETAVQIRALGAESARIGHMVDVIKEIADQTNLLALNAAIEAARAGESGCGFAVVADEVRKLAERSARATEEIGAVIGSIQQSTVRAVEAMESGVGKVHESVATTAHAGSAMQSIREGSDKVREVIAEISAALREQSTVSSEVARNVERVAAMADENHGAVADATRTATQLRELSQHMLSVVRRFQI</sequence>
<comment type="subcellular location">
    <subcellularLocation>
        <location evidence="1">Membrane</location>
        <topology evidence="1">Multi-pass membrane protein</topology>
    </subcellularLocation>
</comment>
<keyword evidence="2 8" id="KW-0812">Transmembrane</keyword>
<evidence type="ECO:0000313" key="12">
    <source>
        <dbReference type="Proteomes" id="UP001331561"/>
    </source>
</evidence>
<dbReference type="SMART" id="SM00283">
    <property type="entry name" value="MA"/>
    <property type="match status" value="1"/>
</dbReference>
<dbReference type="Pfam" id="PF00672">
    <property type="entry name" value="HAMP"/>
    <property type="match status" value="1"/>
</dbReference>
<evidence type="ECO:0000259" key="10">
    <source>
        <dbReference type="PROSITE" id="PS50885"/>
    </source>
</evidence>
<evidence type="ECO:0000256" key="5">
    <source>
        <dbReference type="ARBA" id="ARBA00023224"/>
    </source>
</evidence>
<evidence type="ECO:0000256" key="4">
    <source>
        <dbReference type="ARBA" id="ARBA00023136"/>
    </source>
</evidence>
<name>A0ABU6K7N4_9RHOO</name>
<keyword evidence="4 8" id="KW-0472">Membrane</keyword>
<evidence type="ECO:0000313" key="11">
    <source>
        <dbReference type="EMBL" id="MEC5387642.1"/>
    </source>
</evidence>
<evidence type="ECO:0000256" key="7">
    <source>
        <dbReference type="PROSITE-ProRule" id="PRU00284"/>
    </source>
</evidence>
<dbReference type="SMART" id="SM00304">
    <property type="entry name" value="HAMP"/>
    <property type="match status" value="1"/>
</dbReference>
<keyword evidence="5 7" id="KW-0807">Transducer</keyword>
<dbReference type="InterPro" id="IPR004089">
    <property type="entry name" value="MCPsignal_dom"/>
</dbReference>
<comment type="similarity">
    <text evidence="6">Belongs to the methyl-accepting chemotaxis (MCP) protein family.</text>
</comment>
<reference evidence="11 12" key="1">
    <citation type="submission" date="2024-01" db="EMBL/GenBank/DDBJ databases">
        <title>Uliginosibacterium soil sp. nov.</title>
        <authorList>
            <person name="Lv Y."/>
        </authorList>
    </citation>
    <scope>NUCLEOTIDE SEQUENCE [LARGE SCALE GENOMIC DNA]</scope>
    <source>
        <strain evidence="11 12">H3</strain>
    </source>
</reference>
<keyword evidence="3 8" id="KW-1133">Transmembrane helix</keyword>
<keyword evidence="12" id="KW-1185">Reference proteome</keyword>
<dbReference type="EMBL" id="JAYXHS010000004">
    <property type="protein sequence ID" value="MEC5387642.1"/>
    <property type="molecule type" value="Genomic_DNA"/>
</dbReference>
<evidence type="ECO:0000256" key="6">
    <source>
        <dbReference type="ARBA" id="ARBA00029447"/>
    </source>
</evidence>
<dbReference type="SUPFAM" id="SSF58104">
    <property type="entry name" value="Methyl-accepting chemotaxis protein (MCP) signaling domain"/>
    <property type="match status" value="1"/>
</dbReference>
<dbReference type="Pfam" id="PF08376">
    <property type="entry name" value="NIT"/>
    <property type="match status" value="1"/>
</dbReference>
<dbReference type="InterPro" id="IPR003660">
    <property type="entry name" value="HAMP_dom"/>
</dbReference>
<accession>A0ABU6K7N4</accession>
<dbReference type="CDD" id="cd06225">
    <property type="entry name" value="HAMP"/>
    <property type="match status" value="1"/>
</dbReference>
<evidence type="ECO:0000256" key="2">
    <source>
        <dbReference type="ARBA" id="ARBA00022692"/>
    </source>
</evidence>
<dbReference type="PROSITE" id="PS50885">
    <property type="entry name" value="HAMP"/>
    <property type="match status" value="1"/>
</dbReference>
<evidence type="ECO:0000256" key="3">
    <source>
        <dbReference type="ARBA" id="ARBA00022989"/>
    </source>
</evidence>
<dbReference type="Pfam" id="PF00015">
    <property type="entry name" value="MCPsignal"/>
    <property type="match status" value="1"/>
</dbReference>
<protein>
    <submittedName>
        <fullName evidence="11">Methyl-accepting chemotaxis protein</fullName>
    </submittedName>
</protein>
<dbReference type="CDD" id="cd11386">
    <property type="entry name" value="MCP_signal"/>
    <property type="match status" value="1"/>
</dbReference>
<evidence type="ECO:0000256" key="8">
    <source>
        <dbReference type="SAM" id="Phobius"/>
    </source>
</evidence>
<proteinExistence type="inferred from homology"/>
<evidence type="ECO:0000256" key="1">
    <source>
        <dbReference type="ARBA" id="ARBA00004141"/>
    </source>
</evidence>
<dbReference type="Gene3D" id="1.10.287.950">
    <property type="entry name" value="Methyl-accepting chemotaxis protein"/>
    <property type="match status" value="1"/>
</dbReference>
<dbReference type="PANTHER" id="PTHR32089">
    <property type="entry name" value="METHYL-ACCEPTING CHEMOTAXIS PROTEIN MCPB"/>
    <property type="match status" value="1"/>
</dbReference>
<feature type="transmembrane region" description="Helical" evidence="8">
    <location>
        <begin position="322"/>
        <end position="345"/>
    </location>
</feature>
<feature type="transmembrane region" description="Helical" evidence="8">
    <location>
        <begin position="21"/>
        <end position="40"/>
    </location>
</feature>
<comment type="caution">
    <text evidence="11">The sequence shown here is derived from an EMBL/GenBank/DDBJ whole genome shotgun (WGS) entry which is preliminary data.</text>
</comment>
<feature type="domain" description="HAMP" evidence="10">
    <location>
        <begin position="345"/>
        <end position="397"/>
    </location>
</feature>